<dbReference type="GO" id="GO:0009277">
    <property type="term" value="C:fungal-type cell wall"/>
    <property type="evidence" value="ECO:0007669"/>
    <property type="project" value="TreeGrafter"/>
</dbReference>
<dbReference type="RefSeq" id="XP_040744472.1">
    <property type="nucleotide sequence ID" value="XM_040885491.1"/>
</dbReference>
<evidence type="ECO:0000256" key="4">
    <source>
        <dbReference type="ARBA" id="ARBA00008773"/>
    </source>
</evidence>
<dbReference type="AlphaFoldDB" id="A0A1Y1WBJ5"/>
<evidence type="ECO:0000256" key="17">
    <source>
        <dbReference type="ARBA" id="ARBA00042373"/>
    </source>
</evidence>
<dbReference type="GO" id="GO:0071555">
    <property type="term" value="P:cell wall organization"/>
    <property type="evidence" value="ECO:0007669"/>
    <property type="project" value="UniProtKB-KW"/>
</dbReference>
<evidence type="ECO:0000256" key="21">
    <source>
        <dbReference type="SAM" id="MobiDB-lite"/>
    </source>
</evidence>
<dbReference type="GO" id="GO:0005886">
    <property type="term" value="C:plasma membrane"/>
    <property type="evidence" value="ECO:0007669"/>
    <property type="project" value="UniProtKB-SubCell"/>
</dbReference>
<dbReference type="InterPro" id="IPR050732">
    <property type="entry name" value="Beta-glucan_modifiers"/>
</dbReference>
<comment type="similarity">
    <text evidence="4 19">Belongs to the glycosyl hydrolase 17 family.</text>
</comment>
<dbReference type="Proteomes" id="UP000193922">
    <property type="component" value="Unassembled WGS sequence"/>
</dbReference>
<name>A0A1Y1WBJ5_9FUNG</name>
<evidence type="ECO:0000256" key="12">
    <source>
        <dbReference type="ARBA" id="ARBA00023180"/>
    </source>
</evidence>
<keyword evidence="12" id="KW-0325">Glycoprotein</keyword>
<keyword evidence="8" id="KW-0964">Secreted</keyword>
<dbReference type="PANTHER" id="PTHR16631:SF17">
    <property type="entry name" value="GLUCAN ENDO-1,3-BETA-GLUCOSIDASE BTGC"/>
    <property type="match status" value="1"/>
</dbReference>
<dbReference type="GO" id="GO:0009986">
    <property type="term" value="C:cell surface"/>
    <property type="evidence" value="ECO:0007669"/>
    <property type="project" value="TreeGrafter"/>
</dbReference>
<protein>
    <recommendedName>
        <fullName evidence="5">glucan endo-1,3-beta-D-glucosidase</fullName>
        <ecNumber evidence="5">3.2.1.39</ecNumber>
    </recommendedName>
    <alternativeName>
        <fullName evidence="18">Endo-1,3-beta-glucanase btgC</fullName>
    </alternativeName>
    <alternativeName>
        <fullName evidence="17">Laminarinase btgC</fullName>
    </alternativeName>
</protein>
<dbReference type="SUPFAM" id="SSF51445">
    <property type="entry name" value="(Trans)glycosidases"/>
    <property type="match status" value="1"/>
</dbReference>
<dbReference type="GO" id="GO:0042973">
    <property type="term" value="F:glucan endo-1,3-beta-D-glucosidase activity"/>
    <property type="evidence" value="ECO:0007669"/>
    <property type="project" value="UniProtKB-EC"/>
</dbReference>
<keyword evidence="14" id="KW-0961">Cell wall biogenesis/degradation</keyword>
<evidence type="ECO:0000256" key="9">
    <source>
        <dbReference type="ARBA" id="ARBA00022729"/>
    </source>
</evidence>
<reference evidence="23 24" key="1">
    <citation type="submission" date="2016-07" db="EMBL/GenBank/DDBJ databases">
        <title>Pervasive Adenine N6-methylation of Active Genes in Fungi.</title>
        <authorList>
            <consortium name="DOE Joint Genome Institute"/>
            <person name="Mondo S.J."/>
            <person name="Dannebaum R.O."/>
            <person name="Kuo R.C."/>
            <person name="Labutti K."/>
            <person name="Haridas S."/>
            <person name="Kuo A."/>
            <person name="Salamov A."/>
            <person name="Ahrendt S.R."/>
            <person name="Lipzen A."/>
            <person name="Sullivan W."/>
            <person name="Andreopoulos W.B."/>
            <person name="Clum A."/>
            <person name="Lindquist E."/>
            <person name="Daum C."/>
            <person name="Ramamoorthy G.K."/>
            <person name="Gryganskyi A."/>
            <person name="Culley D."/>
            <person name="Magnuson J.K."/>
            <person name="James T.Y."/>
            <person name="O'Malley M.A."/>
            <person name="Stajich J.E."/>
            <person name="Spatafora J.W."/>
            <person name="Visel A."/>
            <person name="Grigoriev I.V."/>
        </authorList>
    </citation>
    <scope>NUCLEOTIDE SEQUENCE [LARGE SCALE GENOMIC DNA]</scope>
    <source>
        <strain evidence="23 24">ATCC 12442</strain>
    </source>
</reference>
<evidence type="ECO:0000256" key="16">
    <source>
        <dbReference type="ARBA" id="ARBA00037649"/>
    </source>
</evidence>
<evidence type="ECO:0000313" key="23">
    <source>
        <dbReference type="EMBL" id="ORX70893.1"/>
    </source>
</evidence>
<feature type="region of interest" description="Disordered" evidence="21">
    <location>
        <begin position="295"/>
        <end position="377"/>
    </location>
</feature>
<evidence type="ECO:0000256" key="5">
    <source>
        <dbReference type="ARBA" id="ARBA00012780"/>
    </source>
</evidence>
<feature type="chain" id="PRO_5012169147" description="glucan endo-1,3-beta-D-glucosidase" evidence="22">
    <location>
        <begin position="17"/>
        <end position="393"/>
    </location>
</feature>
<evidence type="ECO:0000256" key="2">
    <source>
        <dbReference type="ARBA" id="ARBA00004191"/>
    </source>
</evidence>
<keyword evidence="24" id="KW-1185">Reference proteome</keyword>
<feature type="compositionally biased region" description="Basic and acidic residues" evidence="21">
    <location>
        <begin position="309"/>
        <end position="320"/>
    </location>
</feature>
<dbReference type="GeneID" id="63802139"/>
<feature type="signal peptide" evidence="22">
    <location>
        <begin position="1"/>
        <end position="16"/>
    </location>
</feature>
<comment type="function">
    <text evidence="16">Glucanases play a role in cell expansion during growth, in cell-cell fusion during mating, and in spore release during sporulation. This enzyme may be involved in beta-glucan degradation. Active on laminarin and lichenan.</text>
</comment>
<proteinExistence type="inferred from homology"/>
<keyword evidence="20" id="KW-0326">Glycosidase</keyword>
<keyword evidence="7" id="KW-0134">Cell wall</keyword>
<feature type="compositionally biased region" description="Low complexity" evidence="21">
    <location>
        <begin position="295"/>
        <end position="308"/>
    </location>
</feature>
<feature type="compositionally biased region" description="Low complexity" evidence="21">
    <location>
        <begin position="334"/>
        <end position="343"/>
    </location>
</feature>
<evidence type="ECO:0000256" key="14">
    <source>
        <dbReference type="ARBA" id="ARBA00023316"/>
    </source>
</evidence>
<evidence type="ECO:0000256" key="15">
    <source>
        <dbReference type="ARBA" id="ARBA00023326"/>
    </source>
</evidence>
<dbReference type="EC" id="3.2.1.39" evidence="5"/>
<evidence type="ECO:0000256" key="7">
    <source>
        <dbReference type="ARBA" id="ARBA00022512"/>
    </source>
</evidence>
<dbReference type="GO" id="GO:0005576">
    <property type="term" value="C:extracellular region"/>
    <property type="evidence" value="ECO:0007669"/>
    <property type="project" value="TreeGrafter"/>
</dbReference>
<keyword evidence="15" id="KW-0624">Polysaccharide degradation</keyword>
<dbReference type="Gene3D" id="3.20.20.80">
    <property type="entry name" value="Glycosidases"/>
    <property type="match status" value="2"/>
</dbReference>
<dbReference type="InterPro" id="IPR017853">
    <property type="entry name" value="GH"/>
</dbReference>
<comment type="catalytic activity">
    <reaction evidence="1">
        <text>Hydrolysis of (1-&gt;3)-beta-D-glucosidic linkages in (1-&gt;3)-beta-D-glucans.</text>
        <dbReference type="EC" id="3.2.1.39"/>
    </reaction>
</comment>
<comment type="caution">
    <text evidence="23">The sequence shown here is derived from an EMBL/GenBank/DDBJ whole genome shotgun (WGS) entry which is preliminary data.</text>
</comment>
<evidence type="ECO:0000256" key="1">
    <source>
        <dbReference type="ARBA" id="ARBA00000382"/>
    </source>
</evidence>
<dbReference type="STRING" id="61395.A0A1Y1WBJ5"/>
<evidence type="ECO:0000256" key="19">
    <source>
        <dbReference type="RuleBase" id="RU004335"/>
    </source>
</evidence>
<keyword evidence="10 20" id="KW-0378">Hydrolase</keyword>
<keyword evidence="6" id="KW-1003">Cell membrane</keyword>
<sequence length="393" mass="43476">MKFAFGLALFASSALAASHFNGLNYNPKRQDGSCPVVDQVRQDLQVLRPYTNKLRIYSVNDCNQGEPVLRAMENTDWKVELGLWVNQNDAVYQADKAELLRLAKYFDFNKQVAAVIVGSESIYRGEQTAEQLAAKVKDTKAALAAIGLGNIPVSSSETWPTYYKPLIDAVDFVNMHGFPFWEGVAVDRCWRQDAQAGGKKVVIGETGWPTAGDNYGAAIASPENTLNYMQQFICRANKEGIDYYWFNSFDQSWASHNNASNVEGNWGIIKSDYVTPKFQEPMYVCDGSVSSSVESSSAAESSKTVESSEAAKTDATKTDATETAAPRLLPPRLLPTLVPRLPMLRPPTPPPPRSRPTLTPLPRAPPPLPRSPSARSTRSMPLLSSWYYKMTFK</sequence>
<dbReference type="EMBL" id="MCFD01000005">
    <property type="protein sequence ID" value="ORX70893.1"/>
    <property type="molecule type" value="Genomic_DNA"/>
</dbReference>
<evidence type="ECO:0000256" key="18">
    <source>
        <dbReference type="ARBA" id="ARBA00043078"/>
    </source>
</evidence>
<dbReference type="PROSITE" id="PS00587">
    <property type="entry name" value="GLYCOSYL_HYDROL_F17"/>
    <property type="match status" value="1"/>
</dbReference>
<keyword evidence="13" id="KW-0119">Carbohydrate metabolism</keyword>
<keyword evidence="11" id="KW-0472">Membrane</keyword>
<dbReference type="OrthoDB" id="77201at2759"/>
<evidence type="ECO:0000256" key="6">
    <source>
        <dbReference type="ARBA" id="ARBA00022475"/>
    </source>
</evidence>
<accession>A0A1Y1WBJ5</accession>
<evidence type="ECO:0000256" key="20">
    <source>
        <dbReference type="RuleBase" id="RU004336"/>
    </source>
</evidence>
<evidence type="ECO:0000313" key="24">
    <source>
        <dbReference type="Proteomes" id="UP000193922"/>
    </source>
</evidence>
<evidence type="ECO:0000256" key="10">
    <source>
        <dbReference type="ARBA" id="ARBA00022801"/>
    </source>
</evidence>
<gene>
    <name evidence="23" type="ORF">DL89DRAFT_257068</name>
</gene>
<evidence type="ECO:0000256" key="11">
    <source>
        <dbReference type="ARBA" id="ARBA00023136"/>
    </source>
</evidence>
<comment type="subcellular location">
    <subcellularLocation>
        <location evidence="3">Cell membrane</location>
        <topology evidence="3">Single-pass type II membrane protein</topology>
    </subcellularLocation>
    <subcellularLocation>
        <location evidence="2">Secreted</location>
        <location evidence="2">Cell wall</location>
    </subcellularLocation>
</comment>
<dbReference type="GO" id="GO:0000272">
    <property type="term" value="P:polysaccharide catabolic process"/>
    <property type="evidence" value="ECO:0007669"/>
    <property type="project" value="UniProtKB-KW"/>
</dbReference>
<keyword evidence="9 22" id="KW-0732">Signal</keyword>
<dbReference type="PANTHER" id="PTHR16631">
    <property type="entry name" value="GLUCAN 1,3-BETA-GLUCOSIDASE"/>
    <property type="match status" value="1"/>
</dbReference>
<evidence type="ECO:0000256" key="13">
    <source>
        <dbReference type="ARBA" id="ARBA00023277"/>
    </source>
</evidence>
<evidence type="ECO:0000256" key="22">
    <source>
        <dbReference type="SAM" id="SignalP"/>
    </source>
</evidence>
<dbReference type="InterPro" id="IPR000490">
    <property type="entry name" value="Glyco_hydro_17"/>
</dbReference>
<feature type="compositionally biased region" description="Pro residues" evidence="21">
    <location>
        <begin position="344"/>
        <end position="354"/>
    </location>
</feature>
<dbReference type="Pfam" id="PF00332">
    <property type="entry name" value="Glyco_hydro_17"/>
    <property type="match status" value="1"/>
</dbReference>
<evidence type="ECO:0000256" key="8">
    <source>
        <dbReference type="ARBA" id="ARBA00022525"/>
    </source>
</evidence>
<organism evidence="23 24">
    <name type="scientific">Linderina pennispora</name>
    <dbReference type="NCBI Taxonomy" id="61395"/>
    <lineage>
        <taxon>Eukaryota</taxon>
        <taxon>Fungi</taxon>
        <taxon>Fungi incertae sedis</taxon>
        <taxon>Zoopagomycota</taxon>
        <taxon>Kickxellomycotina</taxon>
        <taxon>Kickxellomycetes</taxon>
        <taxon>Kickxellales</taxon>
        <taxon>Kickxellaceae</taxon>
        <taxon>Linderina</taxon>
    </lineage>
</organism>
<evidence type="ECO:0000256" key="3">
    <source>
        <dbReference type="ARBA" id="ARBA00004401"/>
    </source>
</evidence>